<comment type="similarity">
    <text evidence="2">Belongs to the sulfatase family.</text>
</comment>
<organism evidence="9 10">
    <name type="scientific">Hirschia litorea</name>
    <dbReference type="NCBI Taxonomy" id="1199156"/>
    <lineage>
        <taxon>Bacteria</taxon>
        <taxon>Pseudomonadati</taxon>
        <taxon>Pseudomonadota</taxon>
        <taxon>Alphaproteobacteria</taxon>
        <taxon>Hyphomonadales</taxon>
        <taxon>Hyphomonadaceae</taxon>
        <taxon>Hirschia</taxon>
    </lineage>
</organism>
<name>A0ABW2IP86_9PROT</name>
<feature type="chain" id="PRO_5045889660" evidence="7">
    <location>
        <begin position="28"/>
        <end position="516"/>
    </location>
</feature>
<comment type="caution">
    <text evidence="9">The sequence shown here is derived from an EMBL/GenBank/DDBJ whole genome shotgun (WGS) entry which is preliminary data.</text>
</comment>
<dbReference type="Gene3D" id="3.30.1120.10">
    <property type="match status" value="1"/>
</dbReference>
<protein>
    <submittedName>
        <fullName evidence="9">Sulfatase</fullName>
    </submittedName>
</protein>
<keyword evidence="6" id="KW-0106">Calcium</keyword>
<dbReference type="PROSITE" id="PS00523">
    <property type="entry name" value="SULFATASE_1"/>
    <property type="match status" value="1"/>
</dbReference>
<gene>
    <name evidence="9" type="ORF">ACFQS8_13835</name>
</gene>
<keyword evidence="10" id="KW-1185">Reference proteome</keyword>
<proteinExistence type="inferred from homology"/>
<dbReference type="PANTHER" id="PTHR42693">
    <property type="entry name" value="ARYLSULFATASE FAMILY MEMBER"/>
    <property type="match status" value="1"/>
</dbReference>
<keyword evidence="4 7" id="KW-0732">Signal</keyword>
<feature type="domain" description="Sulfatase N-terminal" evidence="8">
    <location>
        <begin position="45"/>
        <end position="388"/>
    </location>
</feature>
<evidence type="ECO:0000256" key="3">
    <source>
        <dbReference type="ARBA" id="ARBA00022723"/>
    </source>
</evidence>
<feature type="signal peptide" evidence="7">
    <location>
        <begin position="1"/>
        <end position="27"/>
    </location>
</feature>
<dbReference type="CDD" id="cd16144">
    <property type="entry name" value="ARS_like"/>
    <property type="match status" value="1"/>
</dbReference>
<keyword evidence="5" id="KW-0378">Hydrolase</keyword>
<dbReference type="Proteomes" id="UP001596492">
    <property type="component" value="Unassembled WGS sequence"/>
</dbReference>
<evidence type="ECO:0000256" key="5">
    <source>
        <dbReference type="ARBA" id="ARBA00022801"/>
    </source>
</evidence>
<dbReference type="InterPro" id="IPR017850">
    <property type="entry name" value="Alkaline_phosphatase_core_sf"/>
</dbReference>
<accession>A0ABW2IP86</accession>
<evidence type="ECO:0000259" key="8">
    <source>
        <dbReference type="Pfam" id="PF00884"/>
    </source>
</evidence>
<evidence type="ECO:0000256" key="6">
    <source>
        <dbReference type="ARBA" id="ARBA00022837"/>
    </source>
</evidence>
<dbReference type="PROSITE" id="PS51257">
    <property type="entry name" value="PROKAR_LIPOPROTEIN"/>
    <property type="match status" value="1"/>
</dbReference>
<dbReference type="SUPFAM" id="SSF53649">
    <property type="entry name" value="Alkaline phosphatase-like"/>
    <property type="match status" value="1"/>
</dbReference>
<evidence type="ECO:0000256" key="7">
    <source>
        <dbReference type="SAM" id="SignalP"/>
    </source>
</evidence>
<sequence>MLNDKLAGTLKSLIAASFAGLLISACAAQEGGEKGQVESSTPDRKNVVFILVDDLGYADIGAYNPDTFYETPNVDALAQSGVMFTNGYAANPVCSPSRAAIMTGKHPTRLQATDWFHADGVPHRAERFQAALMKEEVASEEVTIGEVFQENGYQTAYLGKWHLGEDETVWPEHQGFDVNIGGFSKGHPAAGYFSPYKNPRLEDGPEGEYLTTRLTDEAVSLIDTFSKNQDPFFMYMAFYTVHTPLQAPADLIRKYENKWVEDGKADFADEIQYFADTEEVRKVRIRQNHAKYAAMVEVMDTSVGRILQALDDAGVADDTIIVFTSDNGGLSTAEGLPTSNLPLRGGKGWLYEGGIRVPFIVKFPDAANASTRVDMPVSGQDFLPSLAAMNGLQSVAVSMSDGLDFSVLLKEENYNVAEPRPLFWHYPHYSNQGGFPGAAVRLGNMKLLQNFETGEVQLYNLEEDVGETNDIASENPDTVRQLKQLLLEWYQETDAHFLRAKEGSEERPWEPNITQP</sequence>
<evidence type="ECO:0000256" key="4">
    <source>
        <dbReference type="ARBA" id="ARBA00022729"/>
    </source>
</evidence>
<dbReference type="InterPro" id="IPR024607">
    <property type="entry name" value="Sulfatase_CS"/>
</dbReference>
<dbReference type="EMBL" id="JBHTBR010000005">
    <property type="protein sequence ID" value="MFC7292708.1"/>
    <property type="molecule type" value="Genomic_DNA"/>
</dbReference>
<evidence type="ECO:0000256" key="2">
    <source>
        <dbReference type="ARBA" id="ARBA00008779"/>
    </source>
</evidence>
<dbReference type="InterPro" id="IPR050738">
    <property type="entry name" value="Sulfatase"/>
</dbReference>
<dbReference type="RefSeq" id="WP_382168361.1">
    <property type="nucleotide sequence ID" value="NZ_JBHTBR010000005.1"/>
</dbReference>
<dbReference type="PANTHER" id="PTHR42693:SF42">
    <property type="entry name" value="ARYLSULFATASE G"/>
    <property type="match status" value="1"/>
</dbReference>
<dbReference type="Gene3D" id="3.40.720.10">
    <property type="entry name" value="Alkaline Phosphatase, subunit A"/>
    <property type="match status" value="1"/>
</dbReference>
<evidence type="ECO:0000313" key="9">
    <source>
        <dbReference type="EMBL" id="MFC7292708.1"/>
    </source>
</evidence>
<dbReference type="Pfam" id="PF00884">
    <property type="entry name" value="Sulfatase"/>
    <property type="match status" value="1"/>
</dbReference>
<reference evidence="10" key="1">
    <citation type="journal article" date="2019" name="Int. J. Syst. Evol. Microbiol.">
        <title>The Global Catalogue of Microorganisms (GCM) 10K type strain sequencing project: providing services to taxonomists for standard genome sequencing and annotation.</title>
        <authorList>
            <consortium name="The Broad Institute Genomics Platform"/>
            <consortium name="The Broad Institute Genome Sequencing Center for Infectious Disease"/>
            <person name="Wu L."/>
            <person name="Ma J."/>
        </authorList>
    </citation>
    <scope>NUCLEOTIDE SEQUENCE [LARGE SCALE GENOMIC DNA]</scope>
    <source>
        <strain evidence="10">CCUG 51308</strain>
    </source>
</reference>
<dbReference type="InterPro" id="IPR000917">
    <property type="entry name" value="Sulfatase_N"/>
</dbReference>
<evidence type="ECO:0000256" key="1">
    <source>
        <dbReference type="ARBA" id="ARBA00001913"/>
    </source>
</evidence>
<keyword evidence="3" id="KW-0479">Metal-binding</keyword>
<comment type="cofactor">
    <cofactor evidence="1">
        <name>Ca(2+)</name>
        <dbReference type="ChEBI" id="CHEBI:29108"/>
    </cofactor>
</comment>
<evidence type="ECO:0000313" key="10">
    <source>
        <dbReference type="Proteomes" id="UP001596492"/>
    </source>
</evidence>